<dbReference type="Gene3D" id="3.30.700.20">
    <property type="entry name" value="Hypothetical protein ph0010, domain 1"/>
    <property type="match status" value="1"/>
</dbReference>
<protein>
    <recommendedName>
        <fullName evidence="1">AMMECR1 domain-containing protein</fullName>
    </recommendedName>
</protein>
<dbReference type="OMA" id="PPDCWLD"/>
<name>A0AAC9FBY3_9ACTN</name>
<dbReference type="AlphaFoldDB" id="A0AAC9FBY3"/>
<dbReference type="InterPro" id="IPR027623">
    <property type="entry name" value="AmmeMemoSam_A"/>
</dbReference>
<dbReference type="RefSeq" id="WP_015071172.1">
    <property type="nucleotide sequence ID" value="NZ_CP014352.1"/>
</dbReference>
<dbReference type="PANTHER" id="PTHR13016:SF0">
    <property type="entry name" value="AMME SYNDROME CANDIDATE GENE 1 PROTEIN"/>
    <property type="match status" value="1"/>
</dbReference>
<dbReference type="Gene3D" id="3.30.1490.150">
    <property type="entry name" value="Hypothetical protein ph0010, domain 2"/>
    <property type="match status" value="1"/>
</dbReference>
<proteinExistence type="predicted"/>
<evidence type="ECO:0000313" key="3">
    <source>
        <dbReference type="EMBL" id="AOZ46503.1"/>
    </source>
</evidence>
<dbReference type="InterPro" id="IPR023473">
    <property type="entry name" value="AMMECR1"/>
</dbReference>
<organism evidence="2 4">
    <name type="scientific">Acidipropionibacterium acidipropionici</name>
    <dbReference type="NCBI Taxonomy" id="1748"/>
    <lineage>
        <taxon>Bacteria</taxon>
        <taxon>Bacillati</taxon>
        <taxon>Actinomycetota</taxon>
        <taxon>Actinomycetes</taxon>
        <taxon>Propionibacteriales</taxon>
        <taxon>Propionibacteriaceae</taxon>
        <taxon>Acidipropionibacterium</taxon>
    </lineage>
</organism>
<dbReference type="SUPFAM" id="SSF143447">
    <property type="entry name" value="AMMECR1-like"/>
    <property type="match status" value="1"/>
</dbReference>
<evidence type="ECO:0000313" key="2">
    <source>
        <dbReference type="EMBL" id="AMS05023.1"/>
    </source>
</evidence>
<evidence type="ECO:0000313" key="5">
    <source>
        <dbReference type="Proteomes" id="UP000178666"/>
    </source>
</evidence>
<evidence type="ECO:0000259" key="1">
    <source>
        <dbReference type="PROSITE" id="PS51112"/>
    </source>
</evidence>
<dbReference type="Pfam" id="PF01871">
    <property type="entry name" value="AMMECR1"/>
    <property type="match status" value="1"/>
</dbReference>
<dbReference type="InterPro" id="IPR027485">
    <property type="entry name" value="AMMECR1_N"/>
</dbReference>
<gene>
    <name evidence="3" type="ORF">A8L58_07095</name>
    <name evidence="2" type="ORF">AXH35_05630</name>
</gene>
<accession>A0AAC9FBY3</accession>
<dbReference type="Proteomes" id="UP000178666">
    <property type="component" value="Chromosome"/>
</dbReference>
<dbReference type="InterPro" id="IPR036071">
    <property type="entry name" value="AMMECR1_dom_sf"/>
</dbReference>
<dbReference type="NCBIfam" id="TIGR00296">
    <property type="entry name" value="TIGR00296 family protein"/>
    <property type="match status" value="1"/>
</dbReference>
<evidence type="ECO:0000313" key="4">
    <source>
        <dbReference type="Proteomes" id="UP000075221"/>
    </source>
</evidence>
<dbReference type="InterPro" id="IPR002733">
    <property type="entry name" value="AMMECR1_domain"/>
</dbReference>
<dbReference type="PANTHER" id="PTHR13016">
    <property type="entry name" value="AMMECR1 HOMOLOG"/>
    <property type="match status" value="1"/>
</dbReference>
<dbReference type="Proteomes" id="UP000075221">
    <property type="component" value="Chromosome"/>
</dbReference>
<reference evidence="2 4" key="2">
    <citation type="submission" date="2016-02" db="EMBL/GenBank/DDBJ databases">
        <title>Complete Genome Sequence of Propionibacterium acidipropionici ATCC 55737.</title>
        <authorList>
            <person name="Luna Flores C.H."/>
            <person name="Nielsen L.K."/>
            <person name="Marcellin E."/>
        </authorList>
    </citation>
    <scope>NUCLEOTIDE SEQUENCE [LARGE SCALE GENOMIC DNA]</scope>
    <source>
        <strain evidence="2 4">ATCC 55737</strain>
    </source>
</reference>
<dbReference type="EMBL" id="CP014352">
    <property type="protein sequence ID" value="AMS05023.1"/>
    <property type="molecule type" value="Genomic_DNA"/>
</dbReference>
<feature type="domain" description="AMMECR1" evidence="1">
    <location>
        <begin position="16"/>
        <end position="195"/>
    </location>
</feature>
<dbReference type="NCBIfam" id="TIGR04335">
    <property type="entry name" value="AmmeMemoSam_A"/>
    <property type="match status" value="1"/>
</dbReference>
<reference evidence="3 5" key="1">
    <citation type="journal article" date="2016" name="Plant Dis.">
        <title>Improved production of propionic acid using genome shuffling.</title>
        <authorList>
            <person name="Luna-Flores C.H."/>
            <person name="Palfreyman R.W."/>
            <person name="Kromer J.O."/>
            <person name="Nielsen L.K."/>
            <person name="Marcellin E."/>
        </authorList>
    </citation>
    <scope>NUCLEOTIDE SEQUENCE [LARGE SCALE GENOMIC DNA]</scope>
    <source>
        <strain evidence="3 5">F3E8</strain>
    </source>
</reference>
<keyword evidence="5" id="KW-1185">Reference proteome</keyword>
<sequence>MTRSLQHPRTSRLPADAGSWLLPVARASIARHLGAPVAPPAAPRWAMAEGACFVTLRVRDNDSLRGCIGSLRAWRPLADDVTANAVAAATRDPRFDAVTRPELDRLNVEVSVLSSPDPLAFDDQADLRRRLRPGVDGLILTWHGHRGTFLPQVWEELPDPARFLDQLKRKAGLPSDWWADDAVLERYTVTAWKEP</sequence>
<dbReference type="PROSITE" id="PS51112">
    <property type="entry name" value="AMMECR1"/>
    <property type="match status" value="1"/>
</dbReference>
<dbReference type="EMBL" id="CP015970">
    <property type="protein sequence ID" value="AOZ46503.1"/>
    <property type="molecule type" value="Genomic_DNA"/>
</dbReference>